<name>A0A0P8D8R7_9CYAN</name>
<gene>
    <name evidence="3" type="ORF">HLUCCA11_21395</name>
</gene>
<keyword evidence="2" id="KW-0472">Membrane</keyword>
<feature type="region of interest" description="Disordered" evidence="1">
    <location>
        <begin position="72"/>
        <end position="145"/>
    </location>
</feature>
<dbReference type="EMBL" id="LJZR01000055">
    <property type="protein sequence ID" value="KPQ32493.1"/>
    <property type="molecule type" value="Genomic_DNA"/>
</dbReference>
<evidence type="ECO:0000256" key="2">
    <source>
        <dbReference type="SAM" id="Phobius"/>
    </source>
</evidence>
<dbReference type="AlphaFoldDB" id="A0A0P8D8R7"/>
<dbReference type="Proteomes" id="UP000050465">
    <property type="component" value="Unassembled WGS sequence"/>
</dbReference>
<evidence type="ECO:0000313" key="4">
    <source>
        <dbReference type="Proteomes" id="UP000050465"/>
    </source>
</evidence>
<reference evidence="3 4" key="1">
    <citation type="submission" date="2015-09" db="EMBL/GenBank/DDBJ databases">
        <title>Identification and resolution of microdiversity through metagenomic sequencing of parallel consortia.</title>
        <authorList>
            <person name="Nelson W.C."/>
            <person name="Romine M.F."/>
            <person name="Lindemann S.R."/>
        </authorList>
    </citation>
    <scope>NUCLEOTIDE SEQUENCE [LARGE SCALE GENOMIC DNA]</scope>
    <source>
        <strain evidence="3">Ana</strain>
    </source>
</reference>
<sequence>MSLSPFKSGTANQAHHAASNREPLNLFQALLITAGLAGLVGLCSGAIIRFSLSQSSEARFLSPLQTFPALPDWTSELPQGTADSQYLPDGAVTDRNSPEEAPSLPDSDIDPQYAPEEYTSEEYAPEEYTPEEYTSEEYAPEEYTSEEYAPEEYIDNGYTEEPYSEVPYAEEPYPETEAPAPEEAPYYYEDYGQP</sequence>
<proteinExistence type="predicted"/>
<feature type="compositionally biased region" description="Acidic residues" evidence="1">
    <location>
        <begin position="118"/>
        <end position="145"/>
    </location>
</feature>
<dbReference type="STRING" id="1666911.HLUCCA11_21395"/>
<protein>
    <submittedName>
        <fullName evidence="3">Uncharacterized protein</fullName>
    </submittedName>
</protein>
<evidence type="ECO:0000256" key="1">
    <source>
        <dbReference type="SAM" id="MobiDB-lite"/>
    </source>
</evidence>
<organism evidence="3 4">
    <name type="scientific">Phormidesmis priestleyi Ana</name>
    <dbReference type="NCBI Taxonomy" id="1666911"/>
    <lineage>
        <taxon>Bacteria</taxon>
        <taxon>Bacillati</taxon>
        <taxon>Cyanobacteriota</taxon>
        <taxon>Cyanophyceae</taxon>
        <taxon>Leptolyngbyales</taxon>
        <taxon>Leptolyngbyaceae</taxon>
        <taxon>Phormidesmis</taxon>
    </lineage>
</organism>
<accession>A0A0P8D8R7</accession>
<keyword evidence="2" id="KW-1133">Transmembrane helix</keyword>
<feature type="region of interest" description="Disordered" evidence="1">
    <location>
        <begin position="160"/>
        <end position="194"/>
    </location>
</feature>
<evidence type="ECO:0000313" key="3">
    <source>
        <dbReference type="EMBL" id="KPQ32493.1"/>
    </source>
</evidence>
<comment type="caution">
    <text evidence="3">The sequence shown here is derived from an EMBL/GenBank/DDBJ whole genome shotgun (WGS) entry which is preliminary data.</text>
</comment>
<feature type="transmembrane region" description="Helical" evidence="2">
    <location>
        <begin position="29"/>
        <end position="52"/>
    </location>
</feature>
<keyword evidence="2" id="KW-0812">Transmembrane</keyword>